<evidence type="ECO:0000313" key="4">
    <source>
        <dbReference type="RefSeq" id="XP_013885687.1"/>
    </source>
</evidence>
<proteinExistence type="predicted"/>
<keyword evidence="2" id="KW-0472">Membrane</keyword>
<evidence type="ECO:0000313" key="3">
    <source>
        <dbReference type="Proteomes" id="UP000192220"/>
    </source>
</evidence>
<dbReference type="AlphaFoldDB" id="A0A2I4D0B9"/>
<gene>
    <name evidence="4 5" type="primary">tmem265</name>
</gene>
<accession>A0A2I4D0B9</accession>
<evidence type="ECO:0000256" key="2">
    <source>
        <dbReference type="SAM" id="Phobius"/>
    </source>
</evidence>
<keyword evidence="2" id="KW-1133">Transmembrane helix</keyword>
<name>A0A2I4D0B9_AUSLI</name>
<feature type="transmembrane region" description="Helical" evidence="2">
    <location>
        <begin position="44"/>
        <end position="64"/>
    </location>
</feature>
<keyword evidence="2 4" id="KW-0812">Transmembrane</keyword>
<keyword evidence="3" id="KW-1185">Reference proteome</keyword>
<dbReference type="RefSeq" id="XP_013885687.1">
    <property type="nucleotide sequence ID" value="XM_014030233.1"/>
</dbReference>
<dbReference type="RefSeq" id="XP_013885688.1">
    <property type="nucleotide sequence ID" value="XM_014030234.1"/>
</dbReference>
<dbReference type="Proteomes" id="UP000192220">
    <property type="component" value="Unplaced"/>
</dbReference>
<protein>
    <submittedName>
        <fullName evidence="4 5">Transmembrane protein 265</fullName>
    </submittedName>
</protein>
<feature type="region of interest" description="Disordered" evidence="1">
    <location>
        <begin position="1"/>
        <end position="32"/>
    </location>
</feature>
<reference evidence="4 5" key="1">
    <citation type="submission" date="2025-04" db="UniProtKB">
        <authorList>
            <consortium name="RefSeq"/>
        </authorList>
    </citation>
    <scope>IDENTIFICATION</scope>
    <source>
        <strain evidence="4 5">Quisiro</strain>
        <tissue evidence="4 5">Liver</tissue>
    </source>
</reference>
<organism evidence="3 4">
    <name type="scientific">Austrofundulus limnaeus</name>
    <name type="common">Annual killifish</name>
    <dbReference type="NCBI Taxonomy" id="52670"/>
    <lineage>
        <taxon>Eukaryota</taxon>
        <taxon>Metazoa</taxon>
        <taxon>Chordata</taxon>
        <taxon>Craniata</taxon>
        <taxon>Vertebrata</taxon>
        <taxon>Euteleostomi</taxon>
        <taxon>Actinopterygii</taxon>
        <taxon>Neopterygii</taxon>
        <taxon>Teleostei</taxon>
        <taxon>Neoteleostei</taxon>
        <taxon>Acanthomorphata</taxon>
        <taxon>Ovalentaria</taxon>
        <taxon>Atherinomorphae</taxon>
        <taxon>Cyprinodontiformes</taxon>
        <taxon>Rivulidae</taxon>
        <taxon>Austrofundulus</taxon>
    </lineage>
</organism>
<evidence type="ECO:0000256" key="1">
    <source>
        <dbReference type="SAM" id="MobiDB-lite"/>
    </source>
</evidence>
<evidence type="ECO:0000313" key="5">
    <source>
        <dbReference type="RefSeq" id="XP_013885688.1"/>
    </source>
</evidence>
<feature type="transmembrane region" description="Helical" evidence="2">
    <location>
        <begin position="84"/>
        <end position="108"/>
    </location>
</feature>
<sequence length="112" mass="12458">MSNSLQMHEKEARPLNTTPGSADEDDTIKDPEANFRNNKYHRRLAMCSIICGVSCIGIQALTYSFKAEHTGNRATAEKARKYSIISIVVFFSIIVSIPILMALFSYLVTLGD</sequence>
<dbReference type="KEGG" id="alim:106533794"/>